<evidence type="ECO:0000313" key="1">
    <source>
        <dbReference type="EMBL" id="RDY78378.1"/>
    </source>
</evidence>
<sequence length="75" mass="8674">MSARFADAGTKWRDQEKIKTIEFCVFGQYASVFSAIEGCAKHANLEFCDYLREGHGFLTVIFLILKIWQTISMKY</sequence>
<evidence type="ECO:0000313" key="2">
    <source>
        <dbReference type="Proteomes" id="UP000256718"/>
    </source>
</evidence>
<gene>
    <name evidence="1" type="ORF">C4618_10505</name>
</gene>
<reference evidence="1 2" key="1">
    <citation type="journal article" date="2018" name="Emerg. Microbes Infect.">
        <title>Phenotypic and molecular analysis of nontypeable Group B streptococci: identification of cps2a and hybrid cps2a/cps5 Group B streptococcal capsule gene clusters.</title>
        <authorList>
            <person name="Alhhazmi A."/>
            <person name="Tyrrell G.J."/>
        </authorList>
    </citation>
    <scope>NUCLEOTIDE SEQUENCE [LARGE SCALE GENOMIC DNA]</scope>
    <source>
        <strain evidence="1 2">PLGBS17</strain>
    </source>
</reference>
<accession>A0A5N0RBR1</accession>
<organism evidence="1 2">
    <name type="scientific">Streptococcus agalactiae</name>
    <dbReference type="NCBI Taxonomy" id="1311"/>
    <lineage>
        <taxon>Bacteria</taxon>
        <taxon>Bacillati</taxon>
        <taxon>Bacillota</taxon>
        <taxon>Bacilli</taxon>
        <taxon>Lactobacillales</taxon>
        <taxon>Streptococcaceae</taxon>
        <taxon>Streptococcus</taxon>
    </lineage>
</organism>
<name>A0A5N0RBR1_STRAG</name>
<comment type="caution">
    <text evidence="1">The sequence shown here is derived from an EMBL/GenBank/DDBJ whole genome shotgun (WGS) entry which is preliminary data.</text>
</comment>
<proteinExistence type="predicted"/>
<dbReference type="AlphaFoldDB" id="A0A5N0RBR1"/>
<dbReference type="EMBL" id="QHGZ01000217">
    <property type="protein sequence ID" value="RDY78378.1"/>
    <property type="molecule type" value="Genomic_DNA"/>
</dbReference>
<protein>
    <submittedName>
        <fullName evidence="1">Uncharacterized protein</fullName>
    </submittedName>
</protein>
<dbReference type="Proteomes" id="UP000256718">
    <property type="component" value="Unassembled WGS sequence"/>
</dbReference>